<dbReference type="PANTHER" id="PTHR23513:SF6">
    <property type="entry name" value="MAJOR FACILITATOR SUPERFAMILY ASSOCIATED DOMAIN-CONTAINING PROTEIN"/>
    <property type="match status" value="1"/>
</dbReference>
<feature type="transmembrane region" description="Helical" evidence="7">
    <location>
        <begin position="72"/>
        <end position="91"/>
    </location>
</feature>
<dbReference type="Pfam" id="PF07690">
    <property type="entry name" value="MFS_1"/>
    <property type="match status" value="1"/>
</dbReference>
<feature type="transmembrane region" description="Helical" evidence="7">
    <location>
        <begin position="369"/>
        <end position="387"/>
    </location>
</feature>
<evidence type="ECO:0000256" key="7">
    <source>
        <dbReference type="SAM" id="Phobius"/>
    </source>
</evidence>
<keyword evidence="2" id="KW-1003">Cell membrane</keyword>
<feature type="transmembrane region" description="Helical" evidence="7">
    <location>
        <begin position="305"/>
        <end position="327"/>
    </location>
</feature>
<dbReference type="GO" id="GO:0005886">
    <property type="term" value="C:plasma membrane"/>
    <property type="evidence" value="ECO:0007669"/>
    <property type="project" value="UniProtKB-SubCell"/>
</dbReference>
<feature type="transmembrane region" description="Helical" evidence="7">
    <location>
        <begin position="166"/>
        <end position="183"/>
    </location>
</feature>
<dbReference type="CDD" id="cd06173">
    <property type="entry name" value="MFS_MefA_like"/>
    <property type="match status" value="1"/>
</dbReference>
<evidence type="ECO:0000256" key="5">
    <source>
        <dbReference type="ARBA" id="ARBA00023136"/>
    </source>
</evidence>
<keyword evidence="3 7" id="KW-0812">Transmembrane</keyword>
<evidence type="ECO:0000313" key="9">
    <source>
        <dbReference type="Proteomes" id="UP000277671"/>
    </source>
</evidence>
<protein>
    <submittedName>
        <fullName evidence="8">Na+/melibiose symporter-like transporter</fullName>
    </submittedName>
</protein>
<dbReference type="EMBL" id="RBKT01000001">
    <property type="protein sequence ID" value="RKR87916.1"/>
    <property type="molecule type" value="Genomic_DNA"/>
</dbReference>
<evidence type="ECO:0000313" key="8">
    <source>
        <dbReference type="EMBL" id="RKR87916.1"/>
    </source>
</evidence>
<dbReference type="AlphaFoldDB" id="A0A495JFZ5"/>
<proteinExistence type="predicted"/>
<evidence type="ECO:0000256" key="4">
    <source>
        <dbReference type="ARBA" id="ARBA00022989"/>
    </source>
</evidence>
<keyword evidence="4 7" id="KW-1133">Transmembrane helix</keyword>
<dbReference type="Proteomes" id="UP000277671">
    <property type="component" value="Unassembled WGS sequence"/>
</dbReference>
<feature type="region of interest" description="Disordered" evidence="6">
    <location>
        <begin position="405"/>
        <end position="435"/>
    </location>
</feature>
<dbReference type="GO" id="GO:0022857">
    <property type="term" value="F:transmembrane transporter activity"/>
    <property type="evidence" value="ECO:0007669"/>
    <property type="project" value="InterPro"/>
</dbReference>
<keyword evidence="5 7" id="KW-0472">Membrane</keyword>
<feature type="transmembrane region" description="Helical" evidence="7">
    <location>
        <begin position="218"/>
        <end position="241"/>
    </location>
</feature>
<dbReference type="InterPro" id="IPR036259">
    <property type="entry name" value="MFS_trans_sf"/>
</dbReference>
<keyword evidence="9" id="KW-1185">Reference proteome</keyword>
<sequence>MRLLRDRNAVLFVGVSLVAGFGGTAMSLAAGLWALGLTGSTSLAALAAACVFAPSLLGPALGVLVDRLPRQPLLVGTSLGMAGLLLLLLAVRSADQLWLLYTVMLGYGVSYVLLDAGEAAVLPAALPDDQLGGLNGLRMSAQEGTKLIAPLVGAALFTWIGGPAVALLSAALLGIAAGLYAAIRTTAAYVEDRAPEPRPAGRSRDGVDFLRGHRPLRAVVLVASVTMLMSGLGSAVLYAVVRDGLHQPAAFAGVITSVHGVGSIIGGLLAGRLLDRYGELPLAGWAALVFAAGTALRCLPWSPAVLVSGVLMGVGLPWTVIAAMTAVQRRTPHALLGRVAATANSLVFAPTSIALLTGAGLLAVVDYRIPLGTAALGALLAGGWLLTRRDAEPLSVPAPVPAEPLSVPAPVPAEPTPAPTPAPATPMAAAPIART</sequence>
<dbReference type="InterPro" id="IPR011701">
    <property type="entry name" value="MFS"/>
</dbReference>
<dbReference type="Gene3D" id="1.20.1250.20">
    <property type="entry name" value="MFS general substrate transporter like domains"/>
    <property type="match status" value="1"/>
</dbReference>
<name>A0A495JFZ5_9ACTN</name>
<evidence type="ECO:0000256" key="6">
    <source>
        <dbReference type="SAM" id="MobiDB-lite"/>
    </source>
</evidence>
<evidence type="ECO:0000256" key="2">
    <source>
        <dbReference type="ARBA" id="ARBA00022475"/>
    </source>
</evidence>
<accession>A0A495JFZ5</accession>
<feature type="compositionally biased region" description="Low complexity" evidence="6">
    <location>
        <begin position="425"/>
        <end position="435"/>
    </location>
</feature>
<dbReference type="SUPFAM" id="SSF103473">
    <property type="entry name" value="MFS general substrate transporter"/>
    <property type="match status" value="1"/>
</dbReference>
<dbReference type="PANTHER" id="PTHR23513">
    <property type="entry name" value="INTEGRAL MEMBRANE EFFLUX PROTEIN-RELATED"/>
    <property type="match status" value="1"/>
</dbReference>
<feature type="transmembrane region" description="Helical" evidence="7">
    <location>
        <begin position="45"/>
        <end position="65"/>
    </location>
</feature>
<feature type="transmembrane region" description="Helical" evidence="7">
    <location>
        <begin position="282"/>
        <end position="299"/>
    </location>
</feature>
<organism evidence="8 9">
    <name type="scientific">Micromonospora pisi</name>
    <dbReference type="NCBI Taxonomy" id="589240"/>
    <lineage>
        <taxon>Bacteria</taxon>
        <taxon>Bacillati</taxon>
        <taxon>Actinomycetota</taxon>
        <taxon>Actinomycetes</taxon>
        <taxon>Micromonosporales</taxon>
        <taxon>Micromonosporaceae</taxon>
        <taxon>Micromonospora</taxon>
    </lineage>
</organism>
<reference evidence="8 9" key="1">
    <citation type="submission" date="2018-10" db="EMBL/GenBank/DDBJ databases">
        <title>Sequencing the genomes of 1000 actinobacteria strains.</title>
        <authorList>
            <person name="Klenk H.-P."/>
        </authorList>
    </citation>
    <scope>NUCLEOTIDE SEQUENCE [LARGE SCALE GENOMIC DNA]</scope>
    <source>
        <strain evidence="8 9">DSM 45175</strain>
    </source>
</reference>
<feature type="transmembrane region" description="Helical" evidence="7">
    <location>
        <begin position="339"/>
        <end position="363"/>
    </location>
</feature>
<evidence type="ECO:0000256" key="1">
    <source>
        <dbReference type="ARBA" id="ARBA00004651"/>
    </source>
</evidence>
<comment type="subcellular location">
    <subcellularLocation>
        <location evidence="1">Cell membrane</location>
        <topology evidence="1">Multi-pass membrane protein</topology>
    </subcellularLocation>
</comment>
<comment type="caution">
    <text evidence="8">The sequence shown here is derived from an EMBL/GenBank/DDBJ whole genome shotgun (WGS) entry which is preliminary data.</text>
</comment>
<evidence type="ECO:0000256" key="3">
    <source>
        <dbReference type="ARBA" id="ARBA00022692"/>
    </source>
</evidence>
<gene>
    <name evidence="8" type="ORF">BDK92_2219</name>
</gene>
<feature type="compositionally biased region" description="Pro residues" evidence="6">
    <location>
        <begin position="405"/>
        <end position="424"/>
    </location>
</feature>
<feature type="transmembrane region" description="Helical" evidence="7">
    <location>
        <begin position="247"/>
        <end position="270"/>
    </location>
</feature>
<dbReference type="RefSeq" id="WP_246016958.1">
    <property type="nucleotide sequence ID" value="NZ_RBKT01000001.1"/>
</dbReference>